<keyword evidence="9" id="KW-1185">Reference proteome</keyword>
<feature type="transmembrane region" description="Helical" evidence="6">
    <location>
        <begin position="59"/>
        <end position="80"/>
    </location>
</feature>
<dbReference type="GO" id="GO:0016567">
    <property type="term" value="P:protein ubiquitination"/>
    <property type="evidence" value="ECO:0007669"/>
    <property type="project" value="UniProtKB-UniPathway"/>
</dbReference>
<reference evidence="8 9" key="1">
    <citation type="submission" date="2018-07" db="EMBL/GenBank/DDBJ databases">
        <title>The complete nuclear genome of the prasinophyte Chloropicon primus (CCMP1205).</title>
        <authorList>
            <person name="Pombert J.-F."/>
            <person name="Otis C."/>
            <person name="Turmel M."/>
            <person name="Lemieux C."/>
        </authorList>
    </citation>
    <scope>NUCLEOTIDE SEQUENCE [LARGE SCALE GENOMIC DNA]</scope>
    <source>
        <strain evidence="8 9">CCMP1205</strain>
    </source>
</reference>
<dbReference type="InterPro" id="IPR013083">
    <property type="entry name" value="Znf_RING/FYVE/PHD"/>
</dbReference>
<accession>A0A5B8MWQ6</accession>
<dbReference type="PANTHER" id="PTHR14155">
    <property type="entry name" value="RING FINGER DOMAIN-CONTAINING"/>
    <property type="match status" value="1"/>
</dbReference>
<keyword evidence="1" id="KW-0479">Metal-binding</keyword>
<dbReference type="AlphaFoldDB" id="A0A5B8MWQ6"/>
<dbReference type="SUPFAM" id="SSF57850">
    <property type="entry name" value="RING/U-box"/>
    <property type="match status" value="1"/>
</dbReference>
<dbReference type="PROSITE" id="PS50089">
    <property type="entry name" value="ZF_RING_2"/>
    <property type="match status" value="1"/>
</dbReference>
<protein>
    <recommendedName>
        <fullName evidence="7">RING-type domain-containing protein</fullName>
    </recommendedName>
</protein>
<dbReference type="InterPro" id="IPR001841">
    <property type="entry name" value="Znf_RING"/>
</dbReference>
<dbReference type="InterPro" id="IPR053238">
    <property type="entry name" value="RING-H2_zinc_finger"/>
</dbReference>
<evidence type="ECO:0000313" key="9">
    <source>
        <dbReference type="Proteomes" id="UP000316726"/>
    </source>
</evidence>
<dbReference type="EMBL" id="CP031048">
    <property type="protein sequence ID" value="QDZ24907.1"/>
    <property type="molecule type" value="Genomic_DNA"/>
</dbReference>
<dbReference type="STRING" id="1764295.A0A5B8MWQ6"/>
<keyword evidence="6" id="KW-1133">Transmembrane helix</keyword>
<evidence type="ECO:0000256" key="3">
    <source>
        <dbReference type="ARBA" id="ARBA00022833"/>
    </source>
</evidence>
<feature type="domain" description="RING-type" evidence="7">
    <location>
        <begin position="138"/>
        <end position="180"/>
    </location>
</feature>
<evidence type="ECO:0000313" key="8">
    <source>
        <dbReference type="EMBL" id="QDZ24907.1"/>
    </source>
</evidence>
<keyword evidence="6" id="KW-0812">Transmembrane</keyword>
<dbReference type="UniPathway" id="UPA00143"/>
<keyword evidence="3" id="KW-0862">Zinc</keyword>
<evidence type="ECO:0000259" key="7">
    <source>
        <dbReference type="PROSITE" id="PS50089"/>
    </source>
</evidence>
<sequence>MQTSNVTEQMVGNFTEIVEIDEIEPFWAYELNATATDAIDSYVKSLGKHGAHHHPMTVIIIPAVVLFAVGITIAQLTWCWRKRTGLWRRRTGQGGGSLEDGTSLERKAVSTAVVPLRRFSYHASGPKKTEDKYSNTECCVCMARFGDGDEVAELPHCGHIFHERCLGAWLARNASCPLCRRDVRGSKRAAERPKFDVAVVGVSESGGNFVCVHSTQGRTGTLRGGVGGDHSYSFFSI</sequence>
<keyword evidence="6" id="KW-0472">Membrane</keyword>
<dbReference type="SMART" id="SM01197">
    <property type="entry name" value="FANCL_C"/>
    <property type="match status" value="1"/>
</dbReference>
<name>A0A5B8MWQ6_9CHLO</name>
<evidence type="ECO:0000256" key="5">
    <source>
        <dbReference type="PROSITE-ProRule" id="PRU00175"/>
    </source>
</evidence>
<organism evidence="8 9">
    <name type="scientific">Chloropicon primus</name>
    <dbReference type="NCBI Taxonomy" id="1764295"/>
    <lineage>
        <taxon>Eukaryota</taxon>
        <taxon>Viridiplantae</taxon>
        <taxon>Chlorophyta</taxon>
        <taxon>Chloropicophyceae</taxon>
        <taxon>Chloropicales</taxon>
        <taxon>Chloropicaceae</taxon>
        <taxon>Chloropicon</taxon>
    </lineage>
</organism>
<evidence type="ECO:0000256" key="1">
    <source>
        <dbReference type="ARBA" id="ARBA00022723"/>
    </source>
</evidence>
<keyword evidence="2 5" id="KW-0863">Zinc-finger</keyword>
<gene>
    <name evidence="8" type="ORF">A3770_15p74250</name>
</gene>
<dbReference type="GO" id="GO:0008270">
    <property type="term" value="F:zinc ion binding"/>
    <property type="evidence" value="ECO:0007669"/>
    <property type="project" value="UniProtKB-KW"/>
</dbReference>
<dbReference type="Pfam" id="PF13639">
    <property type="entry name" value="zf-RING_2"/>
    <property type="match status" value="1"/>
</dbReference>
<evidence type="ECO:0000256" key="6">
    <source>
        <dbReference type="SAM" id="Phobius"/>
    </source>
</evidence>
<dbReference type="SMART" id="SM00184">
    <property type="entry name" value="RING"/>
    <property type="match status" value="1"/>
</dbReference>
<dbReference type="OrthoDB" id="498621at2759"/>
<evidence type="ECO:0000256" key="2">
    <source>
        <dbReference type="ARBA" id="ARBA00022771"/>
    </source>
</evidence>
<evidence type="ECO:0000256" key="4">
    <source>
        <dbReference type="ARBA" id="ARBA00024209"/>
    </source>
</evidence>
<proteinExistence type="inferred from homology"/>
<dbReference type="Proteomes" id="UP000316726">
    <property type="component" value="Chromosome 15"/>
</dbReference>
<dbReference type="PANTHER" id="PTHR14155:SF627">
    <property type="entry name" value="OS06G0192800 PROTEIN"/>
    <property type="match status" value="1"/>
</dbReference>
<comment type="similarity">
    <text evidence="4">Belongs to the RING-type zinc finger family. ATL subfamily.</text>
</comment>
<dbReference type="Gene3D" id="3.30.40.10">
    <property type="entry name" value="Zinc/RING finger domain, C3HC4 (zinc finger)"/>
    <property type="match status" value="1"/>
</dbReference>